<sequence>MIDGLTRTEDDLIKLLTTQVGAHRANNERLAAYYDGTHRVRRIGVAVPRTLGDIGVVSGWPATIVDTYGDLLRMDGFISPDYPDQMRTITRRFHVPLRVSEAILDMLIFGLGLLAVEPDTMGQFRLRAVSPMSGSLLWDDATNSPVAGYRRSGVDSQGRHREVLYLRGQIVIVLRNASRVQAVQRYPIPDDGFPMFRLRISHWSGQSEITPAVQYLTDAAARTLENMEYNSEFYASPQRWATGASPEDFGYDPDGMSEFDRVEMRWRTSIGKMLVLNGDEDDAKQPSVGQFSSSPPTPFIEQVRAYSQLIASESKIPAQYFGFMTQNPPSGDSIRVWKEQLIRASEIKTELMNPDLIALAQVLTSLTEFDDEVDADRLADDLEVDWRDPATASKAADADWALKLLSAGVLSPDSQVLLENLHFSAADRLRIERENRSKRLSALAKVMAASTNDNAQVNQPENTTTGAVKPVQTLSPDKNASQDAREGR</sequence>
<organism evidence="2 3">
    <name type="scientific">Corynebacterium kroppenstedtii</name>
    <dbReference type="NCBI Taxonomy" id="161879"/>
    <lineage>
        <taxon>Bacteria</taxon>
        <taxon>Bacillati</taxon>
        <taxon>Actinomycetota</taxon>
        <taxon>Actinomycetes</taxon>
        <taxon>Mycobacteriales</taxon>
        <taxon>Corynebacteriaceae</taxon>
        <taxon>Corynebacterium</taxon>
    </lineage>
</organism>
<reference evidence="2 3" key="1">
    <citation type="submission" date="2017-08" db="EMBL/GenBank/DDBJ databases">
        <title>Infants hospitalized years apart are colonized by the same room-sourced microbial strains.</title>
        <authorList>
            <person name="Brooks B."/>
            <person name="Olm M.R."/>
            <person name="Firek B.A."/>
            <person name="Baker R."/>
            <person name="Thomas B.C."/>
            <person name="Morowitz M.J."/>
            <person name="Banfield J.F."/>
        </authorList>
    </citation>
    <scope>NUCLEOTIDE SEQUENCE [LARGE SCALE GENOMIC DNA]</scope>
    <source>
        <strain evidence="2">S2_003_000_R1_3</strain>
    </source>
</reference>
<dbReference type="AlphaFoldDB" id="A0A2W5V5U8"/>
<feature type="compositionally biased region" description="Polar residues" evidence="1">
    <location>
        <begin position="449"/>
        <end position="482"/>
    </location>
</feature>
<dbReference type="Pfam" id="PF05133">
    <property type="entry name" value="SPP1_portal"/>
    <property type="match status" value="1"/>
</dbReference>
<evidence type="ECO:0000256" key="1">
    <source>
        <dbReference type="SAM" id="MobiDB-lite"/>
    </source>
</evidence>
<dbReference type="InterPro" id="IPR021145">
    <property type="entry name" value="Portal_protein_SPP1_Gp6-like"/>
</dbReference>
<protein>
    <recommendedName>
        <fullName evidence="4">Phage portal protein</fullName>
    </recommendedName>
</protein>
<accession>A0A2W5V5U8</accession>
<dbReference type="Proteomes" id="UP000249432">
    <property type="component" value="Unassembled WGS sequence"/>
</dbReference>
<dbReference type="RefSeq" id="WP_303734468.1">
    <property type="nucleotide sequence ID" value="NZ_CAKZHK010000008.1"/>
</dbReference>
<feature type="region of interest" description="Disordered" evidence="1">
    <location>
        <begin position="449"/>
        <end position="488"/>
    </location>
</feature>
<comment type="caution">
    <text evidence="2">The sequence shown here is derived from an EMBL/GenBank/DDBJ whole genome shotgun (WGS) entry which is preliminary data.</text>
</comment>
<proteinExistence type="predicted"/>
<gene>
    <name evidence="2" type="ORF">DI525_03830</name>
</gene>
<evidence type="ECO:0000313" key="3">
    <source>
        <dbReference type="Proteomes" id="UP000249432"/>
    </source>
</evidence>
<evidence type="ECO:0000313" key="2">
    <source>
        <dbReference type="EMBL" id="PZR05421.1"/>
    </source>
</evidence>
<name>A0A2W5V5U8_9CORY</name>
<evidence type="ECO:0008006" key="4">
    <source>
        <dbReference type="Google" id="ProtNLM"/>
    </source>
</evidence>
<dbReference type="EMBL" id="QFRA01000006">
    <property type="protein sequence ID" value="PZR05421.1"/>
    <property type="molecule type" value="Genomic_DNA"/>
</dbReference>